<dbReference type="InterPro" id="IPR002686">
    <property type="entry name" value="Transposase_17"/>
</dbReference>
<evidence type="ECO:0000259" key="1">
    <source>
        <dbReference type="SMART" id="SM01321"/>
    </source>
</evidence>
<dbReference type="GO" id="GO:0043565">
    <property type="term" value="F:sequence-specific DNA binding"/>
    <property type="evidence" value="ECO:0007669"/>
    <property type="project" value="TreeGrafter"/>
</dbReference>
<dbReference type="InterPro" id="IPR052715">
    <property type="entry name" value="RAYT_transposase"/>
</dbReference>
<dbReference type="PANTHER" id="PTHR36966">
    <property type="entry name" value="REP-ASSOCIATED TYROSINE TRANSPOSASE"/>
    <property type="match status" value="1"/>
</dbReference>
<name>A0A951QC47_9CYAN</name>
<dbReference type="GO" id="GO:0006313">
    <property type="term" value="P:DNA transposition"/>
    <property type="evidence" value="ECO:0007669"/>
    <property type="project" value="InterPro"/>
</dbReference>
<protein>
    <recommendedName>
        <fullName evidence="1">Transposase IS200-like domain-containing protein</fullName>
    </recommendedName>
</protein>
<dbReference type="GO" id="GO:0004803">
    <property type="term" value="F:transposase activity"/>
    <property type="evidence" value="ECO:0007669"/>
    <property type="project" value="InterPro"/>
</dbReference>
<dbReference type="InterPro" id="IPR036515">
    <property type="entry name" value="Transposase_17_sf"/>
</dbReference>
<reference evidence="2" key="2">
    <citation type="journal article" date="2022" name="Microbiol. Resour. Announc.">
        <title>Metagenome Sequencing to Explore Phylogenomics of Terrestrial Cyanobacteria.</title>
        <authorList>
            <person name="Ward R.D."/>
            <person name="Stajich J.E."/>
            <person name="Johansen J.R."/>
            <person name="Huntemann M."/>
            <person name="Clum A."/>
            <person name="Foster B."/>
            <person name="Foster B."/>
            <person name="Roux S."/>
            <person name="Palaniappan K."/>
            <person name="Varghese N."/>
            <person name="Mukherjee S."/>
            <person name="Reddy T.B.K."/>
            <person name="Daum C."/>
            <person name="Copeland A."/>
            <person name="Chen I.A."/>
            <person name="Ivanova N.N."/>
            <person name="Kyrpides N.C."/>
            <person name="Shapiro N."/>
            <person name="Eloe-Fadrosh E.A."/>
            <person name="Pietrasiak N."/>
        </authorList>
    </citation>
    <scope>NUCLEOTIDE SEQUENCE</scope>
    <source>
        <strain evidence="2">UHER 2000/2452</strain>
    </source>
</reference>
<reference evidence="2" key="1">
    <citation type="submission" date="2021-05" db="EMBL/GenBank/DDBJ databases">
        <authorList>
            <person name="Pietrasiak N."/>
            <person name="Ward R."/>
            <person name="Stajich J.E."/>
            <person name="Kurbessoian T."/>
        </authorList>
    </citation>
    <scope>NUCLEOTIDE SEQUENCE</scope>
    <source>
        <strain evidence="2">UHER 2000/2452</strain>
    </source>
</reference>
<evidence type="ECO:0000313" key="3">
    <source>
        <dbReference type="Proteomes" id="UP000757435"/>
    </source>
</evidence>
<accession>A0A951QC47</accession>
<evidence type="ECO:0000313" key="2">
    <source>
        <dbReference type="EMBL" id="MBW4660011.1"/>
    </source>
</evidence>
<organism evidence="2 3">
    <name type="scientific">Drouetiella hepatica Uher 2000/2452</name>
    <dbReference type="NCBI Taxonomy" id="904376"/>
    <lineage>
        <taxon>Bacteria</taxon>
        <taxon>Bacillati</taxon>
        <taxon>Cyanobacteriota</taxon>
        <taxon>Cyanophyceae</taxon>
        <taxon>Oculatellales</taxon>
        <taxon>Oculatellaceae</taxon>
        <taxon>Drouetiella</taxon>
    </lineage>
</organism>
<feature type="domain" description="Transposase IS200-like" evidence="1">
    <location>
        <begin position="21"/>
        <end position="171"/>
    </location>
</feature>
<dbReference type="SMART" id="SM01321">
    <property type="entry name" value="Y1_Tnp"/>
    <property type="match status" value="1"/>
</dbReference>
<dbReference type="Proteomes" id="UP000757435">
    <property type="component" value="Unassembled WGS sequence"/>
</dbReference>
<dbReference type="EMBL" id="JAHHHD010000017">
    <property type="protein sequence ID" value="MBW4660011.1"/>
    <property type="molecule type" value="Genomic_DNA"/>
</dbReference>
<dbReference type="SUPFAM" id="SSF143422">
    <property type="entry name" value="Transposase IS200-like"/>
    <property type="match status" value="1"/>
</dbReference>
<dbReference type="Gene3D" id="3.30.70.1290">
    <property type="entry name" value="Transposase IS200-like"/>
    <property type="match status" value="1"/>
</dbReference>
<dbReference type="PANTHER" id="PTHR36966:SF1">
    <property type="entry name" value="REP-ASSOCIATED TYROSINE TRANSPOSASE"/>
    <property type="match status" value="1"/>
</dbReference>
<comment type="caution">
    <text evidence="2">The sequence shown here is derived from an EMBL/GenBank/DDBJ whole genome shotgun (WGS) entry which is preliminary data.</text>
</comment>
<dbReference type="AlphaFoldDB" id="A0A951QC47"/>
<gene>
    <name evidence="2" type="ORF">KME15_15155</name>
</gene>
<sequence>MKYNPDKHHRRSIRLKEYDYLSPGAYFITICTHQRQCLFGEIVNGEMQLSEMGEIAESCWQAIPDHFARVQLDGFVVMPNHLHGIILIADTCRGMALPCPYPKMQLEKRKFGQPIAGSLSTTVGSFKSAATKQINTLRNATGIPVWQRNYYENIVPNEESLHRLRQYIHNNPLSWQEDQLHPEVQSKW</sequence>
<proteinExistence type="predicted"/>